<comment type="pathway">
    <text evidence="2 12">Amino-acid biosynthesis; L-methionine biosynthesis via de novo pathway; L-homoserine from L-aspartate: step 3/3.</text>
</comment>
<dbReference type="FunFam" id="3.30.360.10:FF:000005">
    <property type="entry name" value="Homoserine dehydrogenase"/>
    <property type="match status" value="1"/>
</dbReference>
<keyword evidence="11 12" id="KW-0521">NADP</keyword>
<evidence type="ECO:0000256" key="10">
    <source>
        <dbReference type="PIRSR" id="PIRSR036497-1"/>
    </source>
</evidence>
<proteinExistence type="inferred from homology"/>
<evidence type="ECO:0000256" key="11">
    <source>
        <dbReference type="PIRSR" id="PIRSR036497-2"/>
    </source>
</evidence>
<organism evidence="16 17">
    <name type="scientific">Thermovirga lienii (strain ATCC BAA-1197 / DSM 17291 / Cas60314)</name>
    <dbReference type="NCBI Taxonomy" id="580340"/>
    <lineage>
        <taxon>Bacteria</taxon>
        <taxon>Thermotogati</taxon>
        <taxon>Synergistota</taxon>
        <taxon>Synergistia</taxon>
        <taxon>Synergistales</taxon>
        <taxon>Thermovirgaceae</taxon>
        <taxon>Thermovirga</taxon>
    </lineage>
</organism>
<dbReference type="GO" id="GO:0050661">
    <property type="term" value="F:NADP binding"/>
    <property type="evidence" value="ECO:0007669"/>
    <property type="project" value="InterPro"/>
</dbReference>
<accession>G7V5A7</accession>
<dbReference type="SUPFAM" id="SSF55347">
    <property type="entry name" value="Glyceraldehyde-3-phosphate dehydrogenase-like, C-terminal domain"/>
    <property type="match status" value="1"/>
</dbReference>
<dbReference type="GO" id="GO:0009086">
    <property type="term" value="P:methionine biosynthetic process"/>
    <property type="evidence" value="ECO:0007669"/>
    <property type="project" value="UniProtKB-KW"/>
</dbReference>
<dbReference type="Pfam" id="PF00742">
    <property type="entry name" value="Homoserine_dh"/>
    <property type="match status" value="1"/>
</dbReference>
<dbReference type="OrthoDB" id="9808167at2"/>
<reference evidence="16 17" key="2">
    <citation type="journal article" date="2012" name="Stand. Genomic Sci.">
        <title>Genome sequence of the moderately thermophilic, amino-acid-degrading and sulfur-reducing bacterium Thermovirga lienii type strain (Cas60314(T)).</title>
        <authorList>
            <person name="Goker M."/>
            <person name="Saunders E."/>
            <person name="Lapidus A."/>
            <person name="Nolan M."/>
            <person name="Lucas S."/>
            <person name="Hammon N."/>
            <person name="Deshpande S."/>
            <person name="Cheng J.F."/>
            <person name="Han C."/>
            <person name="Tapia R."/>
            <person name="Goodwin L.A."/>
            <person name="Pitluck S."/>
            <person name="Liolios K."/>
            <person name="Mavromatis K."/>
            <person name="Pagani I."/>
            <person name="Ivanova N."/>
            <person name="Mikhailova N."/>
            <person name="Pati A."/>
            <person name="Chen A."/>
            <person name="Palaniappan K."/>
            <person name="Land M."/>
            <person name="Chang Y.J."/>
            <person name="Jeffries C.D."/>
            <person name="Brambilla E.M."/>
            <person name="Rohde M."/>
            <person name="Spring S."/>
            <person name="Detter J.C."/>
            <person name="Woyke T."/>
            <person name="Bristow J."/>
            <person name="Eisen J.A."/>
            <person name="Markowitz V."/>
            <person name="Hugenholtz P."/>
            <person name="Kyrpides N.C."/>
            <person name="Klenk H.P."/>
        </authorList>
    </citation>
    <scope>NUCLEOTIDE SEQUENCE [LARGE SCALE GENOMIC DNA]</scope>
    <source>
        <strain evidence="17">ATCC BAA-1197 / DSM 17291 / Cas60314</strain>
    </source>
</reference>
<sequence>MRAILIGFGNVGRTLAKILSVEKHRFQGLQDLDIRVVGIFTRTKGCLIDHEGVDLASAVETVERYGRFIPTMKGYCDMEAQEAAQTLDYDVLLELSTLSIEREGEPALSHIKAALRRAKHVVSANKGPLAFAYHELKRLAEEKNVRLLFESTVMDGAPVFNMVRNCLKGCSVVEIDGILNSTTNYILMRMEEGATLQDAIKEAQEKGFAEADPSNDVDGWDAAAKICVLANVIMGAQITPREVKRKGIKEVTPEDLKGARQKNKCIKLVCSAKKRDQHVEATVEPTLIDKEHFFATVRGEGSVVRIKTDLMGPIMITQEAPDLYDTAYGVIDDLLTIYRKTS</sequence>
<evidence type="ECO:0000256" key="13">
    <source>
        <dbReference type="RuleBase" id="RU004171"/>
    </source>
</evidence>
<keyword evidence="17" id="KW-1185">Reference proteome</keyword>
<dbReference type="EC" id="1.1.1.3" evidence="4 12"/>
<dbReference type="PANTHER" id="PTHR43331">
    <property type="entry name" value="HOMOSERINE DEHYDROGENASE"/>
    <property type="match status" value="1"/>
</dbReference>
<dbReference type="PROSITE" id="PS01042">
    <property type="entry name" value="HOMOSER_DHGENASE"/>
    <property type="match status" value="1"/>
</dbReference>
<evidence type="ECO:0000256" key="9">
    <source>
        <dbReference type="ARBA" id="ARBA00023167"/>
    </source>
</evidence>
<dbReference type="Gene3D" id="3.30.360.10">
    <property type="entry name" value="Dihydrodipicolinate Reductase, domain 2"/>
    <property type="match status" value="1"/>
</dbReference>
<evidence type="ECO:0000313" key="16">
    <source>
        <dbReference type="EMBL" id="AER66890.1"/>
    </source>
</evidence>
<evidence type="ECO:0000256" key="3">
    <source>
        <dbReference type="ARBA" id="ARBA00006753"/>
    </source>
</evidence>
<dbReference type="STRING" id="580340.Tlie_1159"/>
<reference evidence="17" key="1">
    <citation type="submission" date="2011-10" db="EMBL/GenBank/DDBJ databases">
        <title>The complete genome of chromosome of Thermovirga lienii DSM 17291.</title>
        <authorList>
            <consortium name="US DOE Joint Genome Institute (JGI-PGF)"/>
            <person name="Lucas S."/>
            <person name="Copeland A."/>
            <person name="Lapidus A."/>
            <person name="Glavina del Rio T."/>
            <person name="Dalin E."/>
            <person name="Tice H."/>
            <person name="Bruce D."/>
            <person name="Goodwin L."/>
            <person name="Pitluck S."/>
            <person name="Peters L."/>
            <person name="Mikhailova N."/>
            <person name="Saunders E."/>
            <person name="Kyrpides N."/>
            <person name="Mavromatis K."/>
            <person name="Ivanova N."/>
            <person name="Last F.I."/>
            <person name="Brettin T."/>
            <person name="Detter J.C."/>
            <person name="Han C."/>
            <person name="Larimer F."/>
            <person name="Land M."/>
            <person name="Hauser L."/>
            <person name="Markowitz V."/>
            <person name="Cheng J.-F."/>
            <person name="Hugenholtz P."/>
            <person name="Woyke T."/>
            <person name="Wu D."/>
            <person name="Spring S."/>
            <person name="Schroeder M."/>
            <person name="Brambilla E.-M."/>
            <person name="Klenk H.-P."/>
            <person name="Eisen J.A."/>
        </authorList>
    </citation>
    <scope>NUCLEOTIDE SEQUENCE [LARGE SCALE GENOMIC DNA]</scope>
    <source>
        <strain evidence="17">ATCC BAA-1197 / DSM 17291 / Cas60314</strain>
    </source>
</reference>
<keyword evidence="9 12" id="KW-0486">Methionine biosynthesis</keyword>
<dbReference type="InterPro" id="IPR001342">
    <property type="entry name" value="HDH_cat"/>
</dbReference>
<gene>
    <name evidence="16" type="ordered locus">Tlie_1159</name>
</gene>
<feature type="binding site" evidence="11">
    <location>
        <begin position="7"/>
        <end position="12"/>
    </location>
    <ligand>
        <name>NADP(+)</name>
        <dbReference type="ChEBI" id="CHEBI:58349"/>
    </ligand>
</feature>
<dbReference type="GO" id="GO:0009088">
    <property type="term" value="P:threonine biosynthetic process"/>
    <property type="evidence" value="ECO:0007669"/>
    <property type="project" value="UniProtKB-UniPathway"/>
</dbReference>
<dbReference type="KEGG" id="tli:Tlie_1159"/>
<evidence type="ECO:0000256" key="5">
    <source>
        <dbReference type="ARBA" id="ARBA00013376"/>
    </source>
</evidence>
<evidence type="ECO:0000256" key="7">
    <source>
        <dbReference type="ARBA" id="ARBA00022697"/>
    </source>
</evidence>
<dbReference type="InterPro" id="IPR036291">
    <property type="entry name" value="NAD(P)-bd_dom_sf"/>
</dbReference>
<dbReference type="PANTHER" id="PTHR43331:SF1">
    <property type="entry name" value="HOMOSERINE DEHYDROGENASE"/>
    <property type="match status" value="1"/>
</dbReference>
<dbReference type="NCBIfam" id="NF004976">
    <property type="entry name" value="PRK06349.1"/>
    <property type="match status" value="1"/>
</dbReference>
<comment type="catalytic activity">
    <reaction evidence="12">
        <text>L-homoserine + NADP(+) = L-aspartate 4-semialdehyde + NADPH + H(+)</text>
        <dbReference type="Rhea" id="RHEA:15761"/>
        <dbReference type="ChEBI" id="CHEBI:15378"/>
        <dbReference type="ChEBI" id="CHEBI:57476"/>
        <dbReference type="ChEBI" id="CHEBI:57783"/>
        <dbReference type="ChEBI" id="CHEBI:58349"/>
        <dbReference type="ChEBI" id="CHEBI:537519"/>
        <dbReference type="EC" id="1.1.1.3"/>
    </reaction>
</comment>
<dbReference type="Proteomes" id="UP000005868">
    <property type="component" value="Chromosome"/>
</dbReference>
<feature type="binding site" evidence="11">
    <location>
        <position position="126"/>
    </location>
    <ligand>
        <name>NADPH</name>
        <dbReference type="ChEBI" id="CHEBI:57783"/>
    </ligand>
</feature>
<feature type="domain" description="Aspartate/homoserine dehydrogenase NAD-binding" evidence="15">
    <location>
        <begin position="7"/>
        <end position="150"/>
    </location>
</feature>
<dbReference type="Pfam" id="PF03447">
    <property type="entry name" value="NAD_binding_3"/>
    <property type="match status" value="1"/>
</dbReference>
<evidence type="ECO:0000256" key="8">
    <source>
        <dbReference type="ARBA" id="ARBA00023002"/>
    </source>
</evidence>
<evidence type="ECO:0000256" key="6">
    <source>
        <dbReference type="ARBA" id="ARBA00022605"/>
    </source>
</evidence>
<name>G7V5A7_THELD</name>
<dbReference type="SUPFAM" id="SSF51735">
    <property type="entry name" value="NAD(P)-binding Rossmann-fold domains"/>
    <property type="match status" value="1"/>
</dbReference>
<dbReference type="AlphaFoldDB" id="G7V5A7"/>
<dbReference type="GO" id="GO:0004412">
    <property type="term" value="F:homoserine dehydrogenase activity"/>
    <property type="evidence" value="ECO:0007669"/>
    <property type="project" value="UniProtKB-EC"/>
</dbReference>
<comment type="similarity">
    <text evidence="3 13">Belongs to the homoserine dehydrogenase family.</text>
</comment>
<evidence type="ECO:0000259" key="15">
    <source>
        <dbReference type="Pfam" id="PF03447"/>
    </source>
</evidence>
<dbReference type="InterPro" id="IPR022697">
    <property type="entry name" value="HDH_short"/>
</dbReference>
<evidence type="ECO:0000313" key="17">
    <source>
        <dbReference type="Proteomes" id="UP000005868"/>
    </source>
</evidence>
<dbReference type="HOGENOM" id="CLU_009116_1_2_0"/>
<evidence type="ECO:0000256" key="1">
    <source>
        <dbReference type="ARBA" id="ARBA00005056"/>
    </source>
</evidence>
<evidence type="ECO:0000256" key="2">
    <source>
        <dbReference type="ARBA" id="ARBA00005062"/>
    </source>
</evidence>
<keyword evidence="8 12" id="KW-0560">Oxidoreductase</keyword>
<keyword evidence="7 12" id="KW-0791">Threonine biosynthesis</keyword>
<evidence type="ECO:0000259" key="14">
    <source>
        <dbReference type="Pfam" id="PF00742"/>
    </source>
</evidence>
<protein>
    <recommendedName>
        <fullName evidence="5 12">Homoserine dehydrogenase</fullName>
        <ecNumber evidence="4 12">1.1.1.3</ecNumber>
    </recommendedName>
</protein>
<dbReference type="PIRSF" id="PIRSF036497">
    <property type="entry name" value="HDH_short"/>
    <property type="match status" value="1"/>
</dbReference>
<comment type="pathway">
    <text evidence="1 12">Amino-acid biosynthesis; L-threonine biosynthesis; L-threonine from L-aspartate: step 3/5.</text>
</comment>
<dbReference type="InterPro" id="IPR019811">
    <property type="entry name" value="HDH_CS"/>
</dbReference>
<keyword evidence="6 12" id="KW-0028">Amino-acid biosynthesis</keyword>
<dbReference type="UniPathway" id="UPA00050">
    <property type="reaction ID" value="UER00063"/>
</dbReference>
<dbReference type="UniPathway" id="UPA00051">
    <property type="reaction ID" value="UER00465"/>
</dbReference>
<dbReference type="EMBL" id="CP003096">
    <property type="protein sequence ID" value="AER66890.1"/>
    <property type="molecule type" value="Genomic_DNA"/>
</dbReference>
<dbReference type="Gene3D" id="3.40.50.720">
    <property type="entry name" value="NAD(P)-binding Rossmann-like Domain"/>
    <property type="match status" value="1"/>
</dbReference>
<dbReference type="eggNOG" id="COG0460">
    <property type="taxonomic scope" value="Bacteria"/>
</dbReference>
<feature type="active site" description="Proton donor" evidence="10">
    <location>
        <position position="225"/>
    </location>
</feature>
<evidence type="ECO:0000256" key="12">
    <source>
        <dbReference type="RuleBase" id="RU000579"/>
    </source>
</evidence>
<dbReference type="InterPro" id="IPR005106">
    <property type="entry name" value="Asp/hSer_DH_NAD-bd"/>
</dbReference>
<feature type="domain" description="Homoserine dehydrogenase catalytic" evidence="14">
    <location>
        <begin position="158"/>
        <end position="335"/>
    </location>
</feature>
<feature type="binding site" evidence="11">
    <location>
        <position position="210"/>
    </location>
    <ligand>
        <name>L-homoserine</name>
        <dbReference type="ChEBI" id="CHEBI:57476"/>
    </ligand>
</feature>
<evidence type="ECO:0000256" key="4">
    <source>
        <dbReference type="ARBA" id="ARBA00013213"/>
    </source>
</evidence>